<accession>A0A918AN61</accession>
<dbReference type="PANTHER" id="PTHR24421:SF10">
    <property type="entry name" value="NITRATE_NITRITE SENSOR PROTEIN NARQ"/>
    <property type="match status" value="1"/>
</dbReference>
<dbReference type="Proteomes" id="UP000639606">
    <property type="component" value="Unassembled WGS sequence"/>
</dbReference>
<keyword evidence="9" id="KW-0812">Transmembrane</keyword>
<evidence type="ECO:0000313" key="12">
    <source>
        <dbReference type="EMBL" id="GGP54766.1"/>
    </source>
</evidence>
<protein>
    <recommendedName>
        <fullName evidence="2">histidine kinase</fullName>
        <ecNumber evidence="2">2.7.13.3</ecNumber>
    </recommendedName>
</protein>
<evidence type="ECO:0000259" key="11">
    <source>
        <dbReference type="Pfam" id="PF07730"/>
    </source>
</evidence>
<evidence type="ECO:0000256" key="3">
    <source>
        <dbReference type="ARBA" id="ARBA00022553"/>
    </source>
</evidence>
<keyword evidence="4" id="KW-0808">Transferase</keyword>
<dbReference type="EMBL" id="BMRG01000004">
    <property type="protein sequence ID" value="GGP54766.1"/>
    <property type="molecule type" value="Genomic_DNA"/>
</dbReference>
<dbReference type="Gene3D" id="1.20.5.1930">
    <property type="match status" value="1"/>
</dbReference>
<feature type="transmembrane region" description="Helical" evidence="9">
    <location>
        <begin position="79"/>
        <end position="112"/>
    </location>
</feature>
<evidence type="ECO:0000256" key="9">
    <source>
        <dbReference type="SAM" id="Phobius"/>
    </source>
</evidence>
<evidence type="ECO:0000313" key="13">
    <source>
        <dbReference type="Proteomes" id="UP000639606"/>
    </source>
</evidence>
<keyword evidence="5" id="KW-0547">Nucleotide-binding</keyword>
<dbReference type="Pfam" id="PF07730">
    <property type="entry name" value="HisKA_3"/>
    <property type="match status" value="1"/>
</dbReference>
<dbReference type="InterPro" id="IPR011712">
    <property type="entry name" value="Sig_transdc_His_kin_sub3_dim/P"/>
</dbReference>
<dbReference type="GO" id="GO:0016020">
    <property type="term" value="C:membrane"/>
    <property type="evidence" value="ECO:0007669"/>
    <property type="project" value="InterPro"/>
</dbReference>
<reference evidence="12" key="2">
    <citation type="submission" date="2020-09" db="EMBL/GenBank/DDBJ databases">
        <authorList>
            <person name="Sun Q."/>
            <person name="Ohkuma M."/>
        </authorList>
    </citation>
    <scope>NUCLEOTIDE SEQUENCE</scope>
    <source>
        <strain evidence="12">JCM 3313</strain>
    </source>
</reference>
<dbReference type="AlphaFoldDB" id="A0A918AN61"/>
<evidence type="ECO:0000256" key="1">
    <source>
        <dbReference type="ARBA" id="ARBA00000085"/>
    </source>
</evidence>
<evidence type="ECO:0000256" key="6">
    <source>
        <dbReference type="ARBA" id="ARBA00022777"/>
    </source>
</evidence>
<evidence type="ECO:0000256" key="8">
    <source>
        <dbReference type="ARBA" id="ARBA00023012"/>
    </source>
</evidence>
<evidence type="ECO:0000256" key="4">
    <source>
        <dbReference type="ARBA" id="ARBA00022679"/>
    </source>
</evidence>
<dbReference type="CDD" id="cd16917">
    <property type="entry name" value="HATPase_UhpB-NarQ-NarX-like"/>
    <property type="match status" value="1"/>
</dbReference>
<feature type="transmembrane region" description="Helical" evidence="9">
    <location>
        <begin position="118"/>
        <end position="137"/>
    </location>
</feature>
<name>A0A918AN61_9PSEU</name>
<evidence type="ECO:0000256" key="2">
    <source>
        <dbReference type="ARBA" id="ARBA00012438"/>
    </source>
</evidence>
<feature type="domain" description="Signal transduction histidine kinase subgroup 3 dimerisation and phosphoacceptor" evidence="11">
    <location>
        <begin position="173"/>
        <end position="238"/>
    </location>
</feature>
<dbReference type="SUPFAM" id="SSF55874">
    <property type="entry name" value="ATPase domain of HSP90 chaperone/DNA topoisomerase II/histidine kinase"/>
    <property type="match status" value="1"/>
</dbReference>
<keyword evidence="6 12" id="KW-0418">Kinase</keyword>
<organism evidence="12 13">
    <name type="scientific">Saccharothrix coeruleofusca</name>
    <dbReference type="NCBI Taxonomy" id="33919"/>
    <lineage>
        <taxon>Bacteria</taxon>
        <taxon>Bacillati</taxon>
        <taxon>Actinomycetota</taxon>
        <taxon>Actinomycetes</taxon>
        <taxon>Pseudonocardiales</taxon>
        <taxon>Pseudonocardiaceae</taxon>
        <taxon>Saccharothrix</taxon>
    </lineage>
</organism>
<keyword evidence="9" id="KW-0472">Membrane</keyword>
<sequence>MAAVICLVADVGEFLLSGPQFALSPREWAVLVLVAAVDACLAAPPRFSGGVAALHAVVLIAAPLLLADDSTRELSGTGVLIAGYLAGAWLPLTPALGTLVVLGTAVAANALLAPDGAHGRAALVFTVLGNGVLPWVVGRHTTTRRGQLAALERLAERREHDERMAVAQAVAEERSAIARDLHDVISHHVSAIAVHAGAARIAAPDAEDSAVGRALHAVEIGSRAAMVDLRRLLDVLHGREDAAAQRQPGLDNLEELLAGVRRAGLAVTFTATGTGPTALPDSLDLALYRIAQEALTNALRHGGPGPVTVRLDRGDDAITLTVTNPLPTAPARPRSSSPGRGLDGIRQRVALFEGDVEIGPVAGGAHWRVRARFAKETMC</sequence>
<dbReference type="InterPro" id="IPR050482">
    <property type="entry name" value="Sensor_HK_TwoCompSys"/>
</dbReference>
<proteinExistence type="predicted"/>
<dbReference type="EC" id="2.7.13.3" evidence="2"/>
<dbReference type="InterPro" id="IPR003594">
    <property type="entry name" value="HATPase_dom"/>
</dbReference>
<evidence type="ECO:0000256" key="5">
    <source>
        <dbReference type="ARBA" id="ARBA00022741"/>
    </source>
</evidence>
<reference evidence="12" key="1">
    <citation type="journal article" date="2014" name="Int. J. Syst. Evol. Microbiol.">
        <title>Complete genome sequence of Corynebacterium casei LMG S-19264T (=DSM 44701T), isolated from a smear-ripened cheese.</title>
        <authorList>
            <consortium name="US DOE Joint Genome Institute (JGI-PGF)"/>
            <person name="Walter F."/>
            <person name="Albersmeier A."/>
            <person name="Kalinowski J."/>
            <person name="Ruckert C."/>
        </authorList>
    </citation>
    <scope>NUCLEOTIDE SEQUENCE</scope>
    <source>
        <strain evidence="12">JCM 3313</strain>
    </source>
</reference>
<keyword evidence="8" id="KW-0902">Two-component regulatory system</keyword>
<evidence type="ECO:0000259" key="10">
    <source>
        <dbReference type="Pfam" id="PF02518"/>
    </source>
</evidence>
<comment type="caution">
    <text evidence="12">The sequence shown here is derived from an EMBL/GenBank/DDBJ whole genome shotgun (WGS) entry which is preliminary data.</text>
</comment>
<dbReference type="Pfam" id="PF02518">
    <property type="entry name" value="HATPase_c"/>
    <property type="match status" value="1"/>
</dbReference>
<evidence type="ECO:0000256" key="7">
    <source>
        <dbReference type="ARBA" id="ARBA00022840"/>
    </source>
</evidence>
<dbReference type="PANTHER" id="PTHR24421">
    <property type="entry name" value="NITRATE/NITRITE SENSOR PROTEIN NARX-RELATED"/>
    <property type="match status" value="1"/>
</dbReference>
<keyword evidence="7" id="KW-0067">ATP-binding</keyword>
<dbReference type="GO" id="GO:0005524">
    <property type="term" value="F:ATP binding"/>
    <property type="evidence" value="ECO:0007669"/>
    <property type="project" value="UniProtKB-KW"/>
</dbReference>
<dbReference type="Gene3D" id="3.30.565.10">
    <property type="entry name" value="Histidine kinase-like ATPase, C-terminal domain"/>
    <property type="match status" value="1"/>
</dbReference>
<feature type="domain" description="Histidine kinase/HSP90-like ATPase" evidence="10">
    <location>
        <begin position="286"/>
        <end position="366"/>
    </location>
</feature>
<keyword evidence="3" id="KW-0597">Phosphoprotein</keyword>
<comment type="catalytic activity">
    <reaction evidence="1">
        <text>ATP + protein L-histidine = ADP + protein N-phospho-L-histidine.</text>
        <dbReference type="EC" id="2.7.13.3"/>
    </reaction>
</comment>
<dbReference type="GO" id="GO:0000155">
    <property type="term" value="F:phosphorelay sensor kinase activity"/>
    <property type="evidence" value="ECO:0007669"/>
    <property type="project" value="InterPro"/>
</dbReference>
<keyword evidence="13" id="KW-1185">Reference proteome</keyword>
<dbReference type="InterPro" id="IPR036890">
    <property type="entry name" value="HATPase_C_sf"/>
</dbReference>
<feature type="transmembrane region" description="Helical" evidence="9">
    <location>
        <begin position="50"/>
        <end position="67"/>
    </location>
</feature>
<keyword evidence="9" id="KW-1133">Transmembrane helix</keyword>
<dbReference type="GO" id="GO:0046983">
    <property type="term" value="F:protein dimerization activity"/>
    <property type="evidence" value="ECO:0007669"/>
    <property type="project" value="InterPro"/>
</dbReference>
<gene>
    <name evidence="12" type="ORF">GCM10010185_29090</name>
</gene>